<evidence type="ECO:0000313" key="2">
    <source>
        <dbReference type="EMBL" id="QBZ62868.1"/>
    </source>
</evidence>
<evidence type="ECO:0000313" key="3">
    <source>
        <dbReference type="Proteomes" id="UP000294847"/>
    </source>
</evidence>
<protein>
    <submittedName>
        <fullName evidence="2">Uncharacterized protein</fullName>
    </submittedName>
</protein>
<reference evidence="2 3" key="1">
    <citation type="journal article" date="2019" name="Mol. Biol. Evol.">
        <title>Blast fungal genomes show frequent chromosomal changes, gene gains and losses, and effector gene turnover.</title>
        <authorList>
            <person name="Gomez Luciano L.B."/>
            <person name="Jason Tsai I."/>
            <person name="Chuma I."/>
            <person name="Tosa Y."/>
            <person name="Chen Y.H."/>
            <person name="Li J.Y."/>
            <person name="Li M.Y."/>
            <person name="Jade Lu M.Y."/>
            <person name="Nakayashiki H."/>
            <person name="Li W.H."/>
        </authorList>
    </citation>
    <scope>NUCLEOTIDE SEQUENCE [LARGE SCALE GENOMIC DNA]</scope>
    <source>
        <strain evidence="2">MZ5-1-6</strain>
    </source>
</reference>
<dbReference type="Proteomes" id="UP000294847">
    <property type="component" value="Chromosome 5"/>
</dbReference>
<organism evidence="2 3">
    <name type="scientific">Pyricularia oryzae</name>
    <name type="common">Rice blast fungus</name>
    <name type="synonym">Magnaporthe oryzae</name>
    <dbReference type="NCBI Taxonomy" id="318829"/>
    <lineage>
        <taxon>Eukaryota</taxon>
        <taxon>Fungi</taxon>
        <taxon>Dikarya</taxon>
        <taxon>Ascomycota</taxon>
        <taxon>Pezizomycotina</taxon>
        <taxon>Sordariomycetes</taxon>
        <taxon>Sordariomycetidae</taxon>
        <taxon>Magnaporthales</taxon>
        <taxon>Pyriculariaceae</taxon>
        <taxon>Pyricularia</taxon>
    </lineage>
</organism>
<proteinExistence type="predicted"/>
<sequence length="69" mass="7452">MSSQEGRQSPPPESQTGPQLKDTPGSGQGLQDTPQDKDKSNKDQLENLSSNPKGTMDDAVKDKFIKPNP</sequence>
<accession>A0A4V1C7C1</accession>
<name>A0A4V1C7C1_PYROR</name>
<feature type="compositionally biased region" description="Basic and acidic residues" evidence="1">
    <location>
        <begin position="55"/>
        <end position="69"/>
    </location>
</feature>
<dbReference type="EMBL" id="CP034208">
    <property type="protein sequence ID" value="QBZ62868.1"/>
    <property type="molecule type" value="Genomic_DNA"/>
</dbReference>
<feature type="region of interest" description="Disordered" evidence="1">
    <location>
        <begin position="1"/>
        <end position="69"/>
    </location>
</feature>
<dbReference type="AlphaFoldDB" id="A0A4V1C7C1"/>
<feature type="compositionally biased region" description="Basic and acidic residues" evidence="1">
    <location>
        <begin position="34"/>
        <end position="45"/>
    </location>
</feature>
<gene>
    <name evidence="2" type="ORF">PoMZ_11755</name>
</gene>
<evidence type="ECO:0000256" key="1">
    <source>
        <dbReference type="SAM" id="MobiDB-lite"/>
    </source>
</evidence>